<dbReference type="VEuPathDB" id="VectorBase:ACHR003548"/>
<feature type="compositionally biased region" description="Polar residues" evidence="1">
    <location>
        <begin position="1750"/>
        <end position="1762"/>
    </location>
</feature>
<feature type="region of interest" description="Disordered" evidence="1">
    <location>
        <begin position="1874"/>
        <end position="1895"/>
    </location>
</feature>
<feature type="compositionally biased region" description="Low complexity" evidence="1">
    <location>
        <begin position="1840"/>
        <end position="1849"/>
    </location>
</feature>
<evidence type="ECO:0000256" key="1">
    <source>
        <dbReference type="SAM" id="MobiDB-lite"/>
    </source>
</evidence>
<feature type="region of interest" description="Disordered" evidence="1">
    <location>
        <begin position="468"/>
        <end position="490"/>
    </location>
</feature>
<feature type="region of interest" description="Disordered" evidence="1">
    <location>
        <begin position="1828"/>
        <end position="1849"/>
    </location>
</feature>
<feature type="compositionally biased region" description="Basic and acidic residues" evidence="1">
    <location>
        <begin position="468"/>
        <end position="487"/>
    </location>
</feature>
<feature type="region of interest" description="Disordered" evidence="1">
    <location>
        <begin position="1733"/>
        <end position="1771"/>
    </location>
</feature>
<organism evidence="2 3">
    <name type="scientific">Anopheles christyi</name>
    <dbReference type="NCBI Taxonomy" id="43041"/>
    <lineage>
        <taxon>Eukaryota</taxon>
        <taxon>Metazoa</taxon>
        <taxon>Ecdysozoa</taxon>
        <taxon>Arthropoda</taxon>
        <taxon>Hexapoda</taxon>
        <taxon>Insecta</taxon>
        <taxon>Pterygota</taxon>
        <taxon>Neoptera</taxon>
        <taxon>Endopterygota</taxon>
        <taxon>Diptera</taxon>
        <taxon>Nematocera</taxon>
        <taxon>Culicoidea</taxon>
        <taxon>Culicidae</taxon>
        <taxon>Anophelinae</taxon>
        <taxon>Anopheles</taxon>
    </lineage>
</organism>
<sequence>ILKKQQTLPATVGRTDPVASSSSTGFKSIRKIEFNRKKSVKEFIVGEDVDTIWGNSYEVSTDGTPSSGLEDATLGSSTCRNSTLDEQNKENLAINHLPPVDDSLRAGTINSANTSWDLSITLADDEKRKLRSETSAVFSQSLNTTERLLVEPLTAPEIKVNFLSVDESEVQAMDISPIKPCVMPSPTKSPRKMIYTYPNQAMFVQINDVPTGQVGEKRAEQKTPISSSFRTGTSWATNQTTMRGSSYNVSETWNSHPHAMYQQGMLTPARASSDMANVSSDVDTTIALTNAMTQVLQSCSNESIQKATNMELDESTTTLPSNALARARPSFLPSNQRPADESSVRTPPNSKQERVTLLGSGWEDAKSADLSSPVEGHARRESLSLENISILTETKQVETVEQAQNLDHIKQQPDAEKSSTEANSNGLLFDFGLSSLSLKLRPSSPEMPVVTKPRILRPTLPAGLLESATKKTESTKTEAADGYDRSRSVRHTARVPPIRQKAIIDEDEAICKKSLAPMDITNKPLVTTIHSRMTVGMVESPKQGYRPTVFHSNDIVIDRVEQNGSRSTIVCDENMELTTTRTQPAVPPNASRRTIYDHEPIVDELARTVHPSAVERMKRGTVHSAVAIDESDCLPHSPQTALANYRRTVYPQDAMKEDISIVPVRDEPTRKTIISNDDMVLDVCATPNAKTGSDASISCVVYGRNVGELSIHAANRNNVVDMKFARPSTFQPQGCEESTVHIEGERQTLIQVENMILTEGDPTYSRAFRQRLTTHASHAMEEVSSPAVYQEKKSEPASTNNHSRKSNFNAEGMELTLVEQTSKPVHTGAGRSTTYATEIVMDESIVKESEQPNIGQLQGEGSGADMVTPWQQSKIPRLTTHVREAMEEIIQRDEPVRVKPRHSTYDREDMDVTRLEPDQDEQDDRLVLGKEEREKSDVVTQPRVQLKSRQTIYEQEDMNATNVFEDRRVESSQDRIIGSKPNTPTDVDSNSFRMDLTATEQVGTVELKHKARQSTYEKEPMDVTHVGRSERAIEQQNDVTNYDTFLERYEMSHDTGHGTSAMVQQTDQLLEKQFNCTRLSKAYEQGEVQPLPARSRPSIYHAEAMNETNIVGNMIIQAAREENFAQLNAPPDVRFDSPMHMSPVATVDFKSKAASRQSTYHAEEMDSSTQLEQNTASTSSYGFRKSNLQSIAKQSAAVDMEGISLLESDETDPRTNIEPSAARGTIFFTAPAMMEEEARDTLNQLPSKVEEQRTGRTNNRLSIYDAAAMVEETVPINLLSLRQGQKSSPDVQETQHSAAVLQRKSNDCMDETIMPENIRVERNVRFTRQSLARMGSTVDHSPYVCPAQPIPSEETMELTTALPKASNPVPEVKQNRQTIHHPASMDLTLVGRETVTPPPSVHPQAATDRRTIYNTGAIEETPPHAAKGGTVPPNGLVKPKVEALPEIGQTLRRPRQTILIPQDMDVEDEEEEEEKENKPSFALSMFPRESTEDCIPRSASLLPKRAFVQQTLSEPFPELGKPNQLDPLDMYKHLPQMVARKNDIEDAHDLTDISMSISSMRPEVPCIGNITAMISMREITEALPPASFQDHSNSVSVICRVGNQQYTAVEKNEDDHDDETAGLQTLAFVPTRPNAASDDEFYDAEGDEEPADQLVDPLSLTKSRHLTMKFIDVDHLEQTNHGSKVSMLPCNTTSKRVHSQVLCSPIVNRPPLDDDDDDRDPLQMTNVRQTLIVDSERTPHGPIKKRARTSDNLSPPQPFSTKVTEEGETPAEPVQEFEQLYVKEERQTITNNPTRASQMLINDPSVFVLEEDDLLDDESDIPCASLTDETQLDDNESDNPSTVPTSSVSRPRLSKIAELSYYKDFANLTIDNLDSWERGTPTPPAHDEPPNGEQEGDFVEECISVSDEDSLIVTPPKVPLASRNRGGALLDELLYPNNQDEVLESTIANEIMYQIRQQHPIVEHPCCGMTMECICPLRRELKRRKETSDMVWARWCTRFEAIKQRVAAANKVEEESEANGDEGEKPKSFDEQIEELNWRLLRGQFDERYLFVKGELCEEDMSRRRSRITASGHYPETPSIAFLADNLRSYLAEQIYIDDGPPPGAPLPATPRITQLIANKLATDGETRWLLDCSEEGEGLLLFRHRTLRSFVLTIQLQPPRGKTEDVQIIHENWRLGRIQVRECQLEYVHSPKLLLAHIEFMRLAKETTEQTLRSTYRTVADLMGLWHRFNEQLERVFEVINRLLTIVRNNEALLCYDAQMDRFCVKKSFHRTGDDGLIDANVLQVHFNWIGGIGAPGVGFRWPMAEPHKLFPAGTSQQSVASGHFPKGLFVGTDHKSGLMFLECLLWNVTKEYES</sequence>
<feature type="region of interest" description="Disordered" evidence="1">
    <location>
        <begin position="331"/>
        <end position="354"/>
    </location>
</feature>
<reference evidence="2" key="2">
    <citation type="submission" date="2020-05" db="UniProtKB">
        <authorList>
            <consortium name="EnsemblMetazoa"/>
        </authorList>
    </citation>
    <scope>IDENTIFICATION</scope>
    <source>
        <strain evidence="2">ACHKN1017</strain>
    </source>
</reference>
<feature type="compositionally biased region" description="Polar residues" evidence="1">
    <location>
        <begin position="796"/>
        <end position="806"/>
    </location>
</feature>
<proteinExistence type="predicted"/>
<evidence type="ECO:0000313" key="3">
    <source>
        <dbReference type="Proteomes" id="UP000075881"/>
    </source>
</evidence>
<feature type="compositionally biased region" description="Polar residues" evidence="1">
    <location>
        <begin position="980"/>
        <end position="990"/>
    </location>
</feature>
<accession>A0A182JYG6</accession>
<dbReference type="EnsemblMetazoa" id="ACHR003548-RA">
    <property type="protein sequence ID" value="ACHR003548-PA"/>
    <property type="gene ID" value="ACHR003548"/>
</dbReference>
<feature type="region of interest" description="Disordered" evidence="1">
    <location>
        <begin position="901"/>
        <end position="923"/>
    </location>
</feature>
<name>A0A182JYG6_9DIPT</name>
<feature type="region of interest" description="Disordered" evidence="1">
    <location>
        <begin position="778"/>
        <end position="806"/>
    </location>
</feature>
<reference evidence="3" key="1">
    <citation type="submission" date="2013-03" db="EMBL/GenBank/DDBJ databases">
        <title>The Genome Sequence of Anopheles christyi ACHKN1017.</title>
        <authorList>
            <consortium name="The Broad Institute Genomics Platform"/>
            <person name="Neafsey D.E."/>
            <person name="Besansky N."/>
            <person name="Walker B."/>
            <person name="Young S.K."/>
            <person name="Zeng Q."/>
            <person name="Gargeya S."/>
            <person name="Fitzgerald M."/>
            <person name="Haas B."/>
            <person name="Abouelleil A."/>
            <person name="Allen A.W."/>
            <person name="Alvarado L."/>
            <person name="Arachchi H.M."/>
            <person name="Berlin A.M."/>
            <person name="Chapman S.B."/>
            <person name="Gainer-Dewar J."/>
            <person name="Goldberg J."/>
            <person name="Griggs A."/>
            <person name="Gujja S."/>
            <person name="Hansen M."/>
            <person name="Howarth C."/>
            <person name="Imamovic A."/>
            <person name="Ireland A."/>
            <person name="Larimer J."/>
            <person name="McCowan C."/>
            <person name="Murphy C."/>
            <person name="Pearson M."/>
            <person name="Poon T.W."/>
            <person name="Priest M."/>
            <person name="Roberts A."/>
            <person name="Saif S."/>
            <person name="Shea T."/>
            <person name="Sisk P."/>
            <person name="Sykes S."/>
            <person name="Wortman J."/>
            <person name="Nusbaum C."/>
            <person name="Birren B."/>
        </authorList>
    </citation>
    <scope>NUCLEOTIDE SEQUENCE [LARGE SCALE GENOMIC DNA]</scope>
    <source>
        <strain evidence="3">ACHKN1017</strain>
    </source>
</reference>
<keyword evidence="3" id="KW-1185">Reference proteome</keyword>
<protein>
    <submittedName>
        <fullName evidence="2">Uncharacterized protein</fullName>
    </submittedName>
</protein>
<feature type="region of interest" description="Disordered" evidence="1">
    <location>
        <begin position="968"/>
        <end position="990"/>
    </location>
</feature>
<feature type="compositionally biased region" description="Basic and acidic residues" evidence="1">
    <location>
        <begin position="901"/>
        <end position="917"/>
    </location>
</feature>
<evidence type="ECO:0000313" key="2">
    <source>
        <dbReference type="EnsemblMetazoa" id="ACHR003548-PA"/>
    </source>
</evidence>
<dbReference type="Proteomes" id="UP000075881">
    <property type="component" value="Unassembled WGS sequence"/>
</dbReference>
<feature type="region of interest" description="Disordered" evidence="1">
    <location>
        <begin position="1"/>
        <end position="23"/>
    </location>
</feature>